<dbReference type="GO" id="GO:0032049">
    <property type="term" value="P:cardiolipin biosynthetic process"/>
    <property type="evidence" value="ECO:0007669"/>
    <property type="project" value="TreeGrafter"/>
</dbReference>
<dbReference type="EMBL" id="CP002581">
    <property type="protein sequence ID" value="AJK50086.1"/>
    <property type="molecule type" value="Genomic_DNA"/>
</dbReference>
<organism evidence="3 4">
    <name type="scientific">Burkholderia plantarii</name>
    <dbReference type="NCBI Taxonomy" id="41899"/>
    <lineage>
        <taxon>Bacteria</taxon>
        <taxon>Pseudomonadati</taxon>
        <taxon>Pseudomonadota</taxon>
        <taxon>Betaproteobacteria</taxon>
        <taxon>Burkholderiales</taxon>
        <taxon>Burkholderiaceae</taxon>
        <taxon>Burkholderia</taxon>
    </lineage>
</organism>
<feature type="region of interest" description="Disordered" evidence="1">
    <location>
        <begin position="315"/>
        <end position="335"/>
    </location>
</feature>
<keyword evidence="4" id="KW-1185">Reference proteome</keyword>
<dbReference type="PANTHER" id="PTHR21248:SF22">
    <property type="entry name" value="PHOSPHOLIPASE D"/>
    <property type="match status" value="1"/>
</dbReference>
<evidence type="ECO:0000256" key="1">
    <source>
        <dbReference type="SAM" id="MobiDB-lite"/>
    </source>
</evidence>
<dbReference type="InterPro" id="IPR001736">
    <property type="entry name" value="PLipase_D/transphosphatidylase"/>
</dbReference>
<reference evidence="3 4" key="2">
    <citation type="journal article" date="2016" name="Appl. Microbiol. Biotechnol.">
        <title>Mutations improving production and secretion of extracellular lipase by Burkholderia glumae PG1.</title>
        <authorList>
            <person name="Knapp A."/>
            <person name="Voget S."/>
            <person name="Gao R."/>
            <person name="Zaburannyi N."/>
            <person name="Krysciak D."/>
            <person name="Breuer M."/>
            <person name="Hauer B."/>
            <person name="Streit W.R."/>
            <person name="Muller R."/>
            <person name="Daniel R."/>
            <person name="Jaeger K.E."/>
        </authorList>
    </citation>
    <scope>NUCLEOTIDE SEQUENCE [LARGE SCALE GENOMIC DNA]</scope>
    <source>
        <strain evidence="3 4">PG1</strain>
    </source>
</reference>
<dbReference type="SUPFAM" id="SSF56024">
    <property type="entry name" value="Phospholipase D/nuclease"/>
    <property type="match status" value="2"/>
</dbReference>
<dbReference type="GO" id="GO:0008808">
    <property type="term" value="F:cardiolipin synthase activity"/>
    <property type="evidence" value="ECO:0007669"/>
    <property type="project" value="TreeGrafter"/>
</dbReference>
<dbReference type="PROSITE" id="PS50035">
    <property type="entry name" value="PLD"/>
    <property type="match status" value="2"/>
</dbReference>
<evidence type="ECO:0000259" key="2">
    <source>
        <dbReference type="PROSITE" id="PS50035"/>
    </source>
</evidence>
<dbReference type="Proteomes" id="UP000031838">
    <property type="component" value="Chromosome 2"/>
</dbReference>
<sequence>MPPRRAAAPTRPTPSLDEIDTMSKIDDVQNQITQQRPGYFSHISEPNYVRILDTPGTWGGAFGPEVMPRAHERQADFERAINEIVQKSRYRCDLASLNSPDPDWSRVVLGAMDTALSQRMGRTRPIQFRFLFGQTPLHTVSLPPVYTAFRAGLLRLVRSRKASWEQMPEIWLGRFYRLRAGVVSSLKAQLFPPEFISDDDTKMTWNHAKIIAMDGSEALVGGHNLNMDLFRSYPPVHDVSVIVHGAAAEGAQRFLNEMWACGKDLLTCETLDVTAMTWQRDDDDRRKQPDPLDEADAKAYIKERQEALIRLHESGEQGGPAAEPPADGGGAGSGDQQTLIDLARPVFPERVVDTGYAGFHEYRRSTRMLAVGKYWTGPNMKSEYKDASEIMKRTLIEGAERTILMSQMDLISAWKKKWSDHVVCRWLMAALLAKPELQVRVVVSPQDGGAGEEGDQYSFGSGARRTFDLIEYYMTHCAETDRLLPDPDLARARAALKRLHVAPFYYTDRVLGTQTAEGLTYAWPDLSPEGYTATLKRPPLADSPPSQGIIGSAAFSVFNASGYYYDKVASAPGNHAKIMIVDDEIYVVGSDNLYPGSLSEFNYLIEGEAAVREMLGSYWDKLWQYSGPHAVSTLVVPHDAIAGRTAGAGGGTARGGRH</sequence>
<dbReference type="SMART" id="SM00155">
    <property type="entry name" value="PLDc"/>
    <property type="match status" value="2"/>
</dbReference>
<proteinExistence type="predicted"/>
<protein>
    <submittedName>
        <fullName evidence="3">Putative phospholipase D / transphosphatidylase</fullName>
    </submittedName>
</protein>
<reference evidence="4" key="1">
    <citation type="submission" date="2011-03" db="EMBL/GenBank/DDBJ databases">
        <authorList>
            <person name="Voget S."/>
            <person name="Streit W.R."/>
            <person name="Jaeger K.E."/>
            <person name="Daniel R."/>
        </authorList>
    </citation>
    <scope>NUCLEOTIDE SEQUENCE [LARGE SCALE GENOMIC DNA]</scope>
    <source>
        <strain evidence="4">PG1</strain>
    </source>
</reference>
<dbReference type="PANTHER" id="PTHR21248">
    <property type="entry name" value="CARDIOLIPIN SYNTHASE"/>
    <property type="match status" value="1"/>
</dbReference>
<dbReference type="Gene3D" id="3.30.870.10">
    <property type="entry name" value="Endonuclease Chain A"/>
    <property type="match status" value="2"/>
</dbReference>
<accession>A0A0B6SCV1</accession>
<feature type="domain" description="PLD phosphodiesterase" evidence="2">
    <location>
        <begin position="202"/>
        <end position="229"/>
    </location>
</feature>
<dbReference type="GO" id="GO:0016020">
    <property type="term" value="C:membrane"/>
    <property type="evidence" value="ECO:0007669"/>
    <property type="project" value="TreeGrafter"/>
</dbReference>
<feature type="domain" description="PLD phosphodiesterase" evidence="2">
    <location>
        <begin position="570"/>
        <end position="597"/>
    </location>
</feature>
<gene>
    <name evidence="3" type="ORF">BGL_2c20220</name>
</gene>
<evidence type="ECO:0000313" key="3">
    <source>
        <dbReference type="EMBL" id="AJK50086.1"/>
    </source>
</evidence>
<dbReference type="KEGG" id="bgp:BGL_2c20220"/>
<dbReference type="HOGENOM" id="CLU_020727_0_0_4"/>
<evidence type="ECO:0000313" key="4">
    <source>
        <dbReference type="Proteomes" id="UP000031838"/>
    </source>
</evidence>
<name>A0A0B6SCV1_BURPL</name>
<dbReference type="AlphaFoldDB" id="A0A0B6SCV1"/>